<reference evidence="2" key="1">
    <citation type="journal article" date="2020" name="Stud. Mycol.">
        <title>101 Dothideomycetes genomes: a test case for predicting lifestyles and emergence of pathogens.</title>
        <authorList>
            <person name="Haridas S."/>
            <person name="Albert R."/>
            <person name="Binder M."/>
            <person name="Bloem J."/>
            <person name="Labutti K."/>
            <person name="Salamov A."/>
            <person name="Andreopoulos B."/>
            <person name="Baker S."/>
            <person name="Barry K."/>
            <person name="Bills G."/>
            <person name="Bluhm B."/>
            <person name="Cannon C."/>
            <person name="Castanera R."/>
            <person name="Culley D."/>
            <person name="Daum C."/>
            <person name="Ezra D."/>
            <person name="Gonzalez J."/>
            <person name="Henrissat B."/>
            <person name="Kuo A."/>
            <person name="Liang C."/>
            <person name="Lipzen A."/>
            <person name="Lutzoni F."/>
            <person name="Magnuson J."/>
            <person name="Mondo S."/>
            <person name="Nolan M."/>
            <person name="Ohm R."/>
            <person name="Pangilinan J."/>
            <person name="Park H.-J."/>
            <person name="Ramirez L."/>
            <person name="Alfaro M."/>
            <person name="Sun H."/>
            <person name="Tritt A."/>
            <person name="Yoshinaga Y."/>
            <person name="Zwiers L.-H."/>
            <person name="Turgeon B."/>
            <person name="Goodwin S."/>
            <person name="Spatafora J."/>
            <person name="Crous P."/>
            <person name="Grigoriev I."/>
        </authorList>
    </citation>
    <scope>NUCLEOTIDE SEQUENCE</scope>
    <source>
        <strain evidence="2">CBS 113979</strain>
    </source>
</reference>
<name>A0A6G1H7I3_9PEZI</name>
<evidence type="ECO:0000313" key="2">
    <source>
        <dbReference type="EMBL" id="KAF1989193.1"/>
    </source>
</evidence>
<dbReference type="EMBL" id="ML977146">
    <property type="protein sequence ID" value="KAF1989193.1"/>
    <property type="molecule type" value="Genomic_DNA"/>
</dbReference>
<protein>
    <submittedName>
        <fullName evidence="2">Uncharacterized protein</fullName>
    </submittedName>
</protein>
<organism evidence="2 3">
    <name type="scientific">Aulographum hederae CBS 113979</name>
    <dbReference type="NCBI Taxonomy" id="1176131"/>
    <lineage>
        <taxon>Eukaryota</taxon>
        <taxon>Fungi</taxon>
        <taxon>Dikarya</taxon>
        <taxon>Ascomycota</taxon>
        <taxon>Pezizomycotina</taxon>
        <taxon>Dothideomycetes</taxon>
        <taxon>Pleosporomycetidae</taxon>
        <taxon>Aulographales</taxon>
        <taxon>Aulographaceae</taxon>
    </lineage>
</organism>
<evidence type="ECO:0000313" key="3">
    <source>
        <dbReference type="Proteomes" id="UP000800041"/>
    </source>
</evidence>
<evidence type="ECO:0000256" key="1">
    <source>
        <dbReference type="SAM" id="MobiDB-lite"/>
    </source>
</evidence>
<keyword evidence="3" id="KW-1185">Reference proteome</keyword>
<proteinExistence type="predicted"/>
<sequence>MEDYMSYSSDFHDDLIAIYAYPHCGRVINVDRWLEDPDPSKFFFVDMVTTWLYHNDNQALLTLLDYIEYKKDYRMKAKDANGTTLVISHSQRVVELAYFTTSGPEPFSIIIKYAVEGEYGVWYPVSYSNSVTGECVTEEDQVDELASQCAAEILLDRGLKRVGSGGKITMSAPLTAAETRGKNKRATFQVQERVRRLMESARRFTEAPQPPVSKKVGKYVTPSTIQPVDRFGSTPASVHVDTSASPATSPQANNKTLGRSARNQNGTGKRPRKHPTALEDDDDSLGDEGSVMHIDEEVHEEAAEEVPATLFERIQNWQQNTIPPSVAGIPVAREDTTAPESDVPVQLHQGRKEQRMVVEEEDGEGGIRKPSPPLVKKKPTATGTPPANRITYKSSFGDFARNLKDKANKQDGRDKSHPSTSGKDDTSGGYLGKARARDEIPGKPLYKQSAYLMKNPSFSALMKFDGDSGDDSGEAAESRAGSGDENAYRTSSKPIIPLQSFGPDPPQSANKPLPHRLPVRPLPSPSASRPESARPGAGGALLISVSPSAVTTLKDAITIILKNHSLDTNRLFEDCDRHRTFHFYYFGPSGHDISIRRTDREITASQPRTPERLLSTQRYIYLTRIFFQIGTTLQPPTNRGRIAKSQIFVEYTSWQVFQFGKWVPRTLMRKDKRGENEIVDDKKVVERHGLRWGKWALEMKPWERKDKVSITGGSY</sequence>
<feature type="region of interest" description="Disordered" evidence="1">
    <location>
        <begin position="336"/>
        <end position="442"/>
    </location>
</feature>
<feature type="compositionally biased region" description="Basic and acidic residues" evidence="1">
    <location>
        <begin position="401"/>
        <end position="426"/>
    </location>
</feature>
<dbReference type="Proteomes" id="UP000800041">
    <property type="component" value="Unassembled WGS sequence"/>
</dbReference>
<feature type="region of interest" description="Disordered" evidence="1">
    <location>
        <begin position="225"/>
        <end position="288"/>
    </location>
</feature>
<dbReference type="AlphaFoldDB" id="A0A6G1H7I3"/>
<feature type="compositionally biased region" description="Low complexity" evidence="1">
    <location>
        <begin position="525"/>
        <end position="535"/>
    </location>
</feature>
<feature type="compositionally biased region" description="Polar residues" evidence="1">
    <location>
        <begin position="234"/>
        <end position="267"/>
    </location>
</feature>
<gene>
    <name evidence="2" type="ORF">K402DRAFT_419002</name>
</gene>
<feature type="region of interest" description="Disordered" evidence="1">
    <location>
        <begin position="464"/>
        <end position="535"/>
    </location>
</feature>
<accession>A0A6G1H7I3</accession>